<name>A0A840X0A3_9RHOB</name>
<evidence type="ECO:0008006" key="3">
    <source>
        <dbReference type="Google" id="ProtNLM"/>
    </source>
</evidence>
<dbReference type="Proteomes" id="UP000553766">
    <property type="component" value="Unassembled WGS sequence"/>
</dbReference>
<dbReference type="PANTHER" id="PTHR33973:SF4">
    <property type="entry name" value="OS07G0153300 PROTEIN"/>
    <property type="match status" value="1"/>
</dbReference>
<organism evidence="1 2">
    <name type="scientific">Rubricella aquisinus</name>
    <dbReference type="NCBI Taxonomy" id="2028108"/>
    <lineage>
        <taxon>Bacteria</taxon>
        <taxon>Pseudomonadati</taxon>
        <taxon>Pseudomonadota</taxon>
        <taxon>Alphaproteobacteria</taxon>
        <taxon>Rhodobacterales</taxon>
        <taxon>Paracoccaceae</taxon>
        <taxon>Rubricella</taxon>
    </lineage>
</organism>
<dbReference type="AlphaFoldDB" id="A0A840X0A3"/>
<dbReference type="RefSeq" id="WP_184011508.1">
    <property type="nucleotide sequence ID" value="NZ_JACIJS010000006.1"/>
</dbReference>
<dbReference type="PANTHER" id="PTHR33973">
    <property type="entry name" value="OS07G0153300 PROTEIN"/>
    <property type="match status" value="1"/>
</dbReference>
<protein>
    <recommendedName>
        <fullName evidence="3">DUF1365 domain-containing protein</fullName>
    </recommendedName>
</protein>
<accession>A0A840X0A3</accession>
<dbReference type="Pfam" id="PF07103">
    <property type="entry name" value="DUF1365"/>
    <property type="match status" value="1"/>
</dbReference>
<proteinExistence type="predicted"/>
<sequence length="260" mass="28833">MTDAAIRLYTGHVMHMRLIPKRHQFRYGVFSLLLDIDRMEEAAQRLRLFRIARFGVLSFANKDHGARDGSALRPWVEAHLARKGLARPARIDLHCFPRLWGFVFNPLSVYYCYDADGVLYATVYEVKNTFGGQEVYALPVAGDGPARQIQQKAFWVSPFIGMDQTYRFTAQPPGARIALRIKQAGPEGETLIATHTATGGPATDAAIARAILRHPLMTLRVVAGIHWEALRLFLKGVPFLGAEDPAAKQSGPRAPGALSK</sequence>
<evidence type="ECO:0000313" key="2">
    <source>
        <dbReference type="Proteomes" id="UP000553766"/>
    </source>
</evidence>
<gene>
    <name evidence="1" type="ORF">FHS89_002180</name>
</gene>
<reference evidence="1 2" key="1">
    <citation type="submission" date="2020-08" db="EMBL/GenBank/DDBJ databases">
        <title>Genomic Encyclopedia of Type Strains, Phase IV (KMG-IV): sequencing the most valuable type-strain genomes for metagenomic binning, comparative biology and taxonomic classification.</title>
        <authorList>
            <person name="Goeker M."/>
        </authorList>
    </citation>
    <scope>NUCLEOTIDE SEQUENCE [LARGE SCALE GENOMIC DNA]</scope>
    <source>
        <strain evidence="1 2">DSM 103377</strain>
    </source>
</reference>
<evidence type="ECO:0000313" key="1">
    <source>
        <dbReference type="EMBL" id="MBB5516154.1"/>
    </source>
</evidence>
<dbReference type="InterPro" id="IPR010775">
    <property type="entry name" value="DUF1365"/>
</dbReference>
<comment type="caution">
    <text evidence="1">The sequence shown here is derived from an EMBL/GenBank/DDBJ whole genome shotgun (WGS) entry which is preliminary data.</text>
</comment>
<dbReference type="EMBL" id="JACIJS010000006">
    <property type="protein sequence ID" value="MBB5516154.1"/>
    <property type="molecule type" value="Genomic_DNA"/>
</dbReference>
<keyword evidence="2" id="KW-1185">Reference proteome</keyword>